<feature type="non-terminal residue" evidence="1">
    <location>
        <position position="92"/>
    </location>
</feature>
<name>A0ACC0L0M0_CHOFU</name>
<gene>
    <name evidence="1" type="ORF">MSG28_005835</name>
</gene>
<sequence length="92" mass="9717">MWACDPAFTSTIISSYQAAGPMFVQALETIFAAQCALVGDHSFYICVSDPNYDFIIVGAGSAGSVLANRLSEVPEWKVLLVEAGGNPTLATE</sequence>
<organism evidence="1 2">
    <name type="scientific">Choristoneura fumiferana</name>
    <name type="common">Spruce budworm moth</name>
    <name type="synonym">Archips fumiferana</name>
    <dbReference type="NCBI Taxonomy" id="7141"/>
    <lineage>
        <taxon>Eukaryota</taxon>
        <taxon>Metazoa</taxon>
        <taxon>Ecdysozoa</taxon>
        <taxon>Arthropoda</taxon>
        <taxon>Hexapoda</taxon>
        <taxon>Insecta</taxon>
        <taxon>Pterygota</taxon>
        <taxon>Neoptera</taxon>
        <taxon>Endopterygota</taxon>
        <taxon>Lepidoptera</taxon>
        <taxon>Glossata</taxon>
        <taxon>Ditrysia</taxon>
        <taxon>Tortricoidea</taxon>
        <taxon>Tortricidae</taxon>
        <taxon>Tortricinae</taxon>
        <taxon>Choristoneura</taxon>
    </lineage>
</organism>
<reference evidence="1 2" key="1">
    <citation type="journal article" date="2022" name="Genome Biol. Evol.">
        <title>The Spruce Budworm Genome: Reconstructing the Evolutionary History of Antifreeze Proteins.</title>
        <authorList>
            <person name="Beliveau C."/>
            <person name="Gagne P."/>
            <person name="Picq S."/>
            <person name="Vernygora O."/>
            <person name="Keeling C.I."/>
            <person name="Pinkney K."/>
            <person name="Doucet D."/>
            <person name="Wen F."/>
            <person name="Johnston J.S."/>
            <person name="Maaroufi H."/>
            <person name="Boyle B."/>
            <person name="Laroche J."/>
            <person name="Dewar K."/>
            <person name="Juretic N."/>
            <person name="Blackburn G."/>
            <person name="Nisole A."/>
            <person name="Brunet B."/>
            <person name="Brandao M."/>
            <person name="Lumley L."/>
            <person name="Duan J."/>
            <person name="Quan G."/>
            <person name="Lucarotti C.J."/>
            <person name="Roe A.D."/>
            <person name="Sperling F.A.H."/>
            <person name="Levesque R.C."/>
            <person name="Cusson M."/>
        </authorList>
    </citation>
    <scope>NUCLEOTIDE SEQUENCE [LARGE SCALE GENOMIC DNA]</scope>
    <source>
        <strain evidence="1">Glfc:IPQL:Cfum</strain>
    </source>
</reference>
<protein>
    <submittedName>
        <fullName evidence="1">Uncharacterized protein</fullName>
    </submittedName>
</protein>
<accession>A0ACC0L0M0</accession>
<dbReference type="Proteomes" id="UP001064048">
    <property type="component" value="Chromosome 9"/>
</dbReference>
<keyword evidence="2" id="KW-1185">Reference proteome</keyword>
<evidence type="ECO:0000313" key="1">
    <source>
        <dbReference type="EMBL" id="KAI8442273.1"/>
    </source>
</evidence>
<proteinExistence type="predicted"/>
<dbReference type="EMBL" id="CM046109">
    <property type="protein sequence ID" value="KAI8442273.1"/>
    <property type="molecule type" value="Genomic_DNA"/>
</dbReference>
<comment type="caution">
    <text evidence="1">The sequence shown here is derived from an EMBL/GenBank/DDBJ whole genome shotgun (WGS) entry which is preliminary data.</text>
</comment>
<evidence type="ECO:0000313" key="2">
    <source>
        <dbReference type="Proteomes" id="UP001064048"/>
    </source>
</evidence>